<dbReference type="AlphaFoldDB" id="A0A3B9H3K4"/>
<dbReference type="SUPFAM" id="SSF56235">
    <property type="entry name" value="N-terminal nucleophile aminohydrolases (Ntn hydrolases)"/>
    <property type="match status" value="1"/>
</dbReference>
<reference evidence="1 2" key="1">
    <citation type="journal article" date="2018" name="Nat. Biotechnol.">
        <title>A standardized bacterial taxonomy based on genome phylogeny substantially revises the tree of life.</title>
        <authorList>
            <person name="Parks D.H."/>
            <person name="Chuvochina M."/>
            <person name="Waite D.W."/>
            <person name="Rinke C."/>
            <person name="Skarshewski A."/>
            <person name="Chaumeil P.A."/>
            <person name="Hugenholtz P."/>
        </authorList>
    </citation>
    <scope>NUCLEOTIDE SEQUENCE [LARGE SCALE GENOMIC DNA]</scope>
    <source>
        <strain evidence="1">UBA8733</strain>
    </source>
</reference>
<organism evidence="1 2">
    <name type="scientific">Hyphomonas adhaerens</name>
    <dbReference type="NCBI Taxonomy" id="81029"/>
    <lineage>
        <taxon>Bacteria</taxon>
        <taxon>Pseudomonadati</taxon>
        <taxon>Pseudomonadota</taxon>
        <taxon>Alphaproteobacteria</taxon>
        <taxon>Hyphomonadales</taxon>
        <taxon>Hyphomonadaceae</taxon>
        <taxon>Hyphomonas</taxon>
    </lineage>
</organism>
<dbReference type="EMBL" id="DMAN01000428">
    <property type="protein sequence ID" value="HAE29228.1"/>
    <property type="molecule type" value="Genomic_DNA"/>
</dbReference>
<evidence type="ECO:0000313" key="2">
    <source>
        <dbReference type="Proteomes" id="UP000259610"/>
    </source>
</evidence>
<feature type="non-terminal residue" evidence="1">
    <location>
        <position position="77"/>
    </location>
</feature>
<sequence length="77" mass="8704">EWDFDMDIQSRHAALGGLTTLRQITARFTHEPPPTPETAFREAVSWLNTHHGRIDPEWGEVNKLARGNQTWPISGGP</sequence>
<comment type="caution">
    <text evidence="1">The sequence shown here is derived from an EMBL/GenBank/DDBJ whole genome shotgun (WGS) entry which is preliminary data.</text>
</comment>
<evidence type="ECO:0000313" key="1">
    <source>
        <dbReference type="EMBL" id="HAE29228.1"/>
    </source>
</evidence>
<dbReference type="Proteomes" id="UP000259610">
    <property type="component" value="Unassembled WGS sequence"/>
</dbReference>
<gene>
    <name evidence="1" type="ORF">DCG58_18860</name>
</gene>
<dbReference type="InterPro" id="IPR043147">
    <property type="entry name" value="Penicillin_amidase_A-knob"/>
</dbReference>
<dbReference type="InterPro" id="IPR029055">
    <property type="entry name" value="Ntn_hydrolases_N"/>
</dbReference>
<dbReference type="Gene3D" id="1.10.1400.10">
    <property type="match status" value="1"/>
</dbReference>
<feature type="non-terminal residue" evidence="1">
    <location>
        <position position="1"/>
    </location>
</feature>
<name>A0A3B9H3K4_9PROT</name>
<accession>A0A3B9H3K4</accession>
<protein>
    <submittedName>
        <fullName evidence="1">Uncharacterized protein</fullName>
    </submittedName>
</protein>
<proteinExistence type="predicted"/>